<gene>
    <name evidence="1" type="ORF">CD29_07855</name>
</gene>
<keyword evidence="2" id="KW-1185">Reference proteome</keyword>
<comment type="caution">
    <text evidence="1">The sequence shown here is derived from an EMBL/GenBank/DDBJ whole genome shotgun (WGS) entry which is preliminary data.</text>
</comment>
<dbReference type="Proteomes" id="UP000030416">
    <property type="component" value="Unassembled WGS sequence"/>
</dbReference>
<sequence>MNLLQVRKGQFVYYNNELHKVYAVKTMFKQSVHLYRLRDMTQHLCIAKEIEKYQPKEFDSFIFNKKRYTLSKERIAQVGDYILITNPDPDYFDHYSLNEIEIVASVESKGVVTENSNGIKHSEYLLMVPGRLEISNPIDYQVKDNSIDDDETQNELLDDEFIPSIGDVYRKVDNQLEAMVIAIQGTTVFLGGGFQLHQEEILNQEKWEFLFNIQDHNS</sequence>
<reference evidence="1 2" key="1">
    <citation type="submission" date="2014-02" db="EMBL/GenBank/DDBJ databases">
        <title>Draft genome sequence of Lysinibacillus manganicus DSM 26584T.</title>
        <authorList>
            <person name="Zhang F."/>
            <person name="Wang G."/>
            <person name="Zhang L."/>
        </authorList>
    </citation>
    <scope>NUCLEOTIDE SEQUENCE [LARGE SCALE GENOMIC DNA]</scope>
    <source>
        <strain evidence="1 2">DSM 26584</strain>
    </source>
</reference>
<protein>
    <submittedName>
        <fullName evidence="1">Uncharacterized protein</fullName>
    </submittedName>
</protein>
<organism evidence="1 2">
    <name type="scientific">Ureibacillus manganicus DSM 26584</name>
    <dbReference type="NCBI Taxonomy" id="1384049"/>
    <lineage>
        <taxon>Bacteria</taxon>
        <taxon>Bacillati</taxon>
        <taxon>Bacillota</taxon>
        <taxon>Bacilli</taxon>
        <taxon>Bacillales</taxon>
        <taxon>Caryophanaceae</taxon>
        <taxon>Ureibacillus</taxon>
    </lineage>
</organism>
<evidence type="ECO:0000313" key="1">
    <source>
        <dbReference type="EMBL" id="KGR79246.1"/>
    </source>
</evidence>
<dbReference type="AlphaFoldDB" id="A0A0A3I361"/>
<name>A0A0A3I361_9BACL</name>
<accession>A0A0A3I361</accession>
<dbReference type="EMBL" id="JPVN01000007">
    <property type="protein sequence ID" value="KGR79246.1"/>
    <property type="molecule type" value="Genomic_DNA"/>
</dbReference>
<proteinExistence type="predicted"/>
<evidence type="ECO:0000313" key="2">
    <source>
        <dbReference type="Proteomes" id="UP000030416"/>
    </source>
</evidence>
<dbReference type="eggNOG" id="ENOG502ZBPI">
    <property type="taxonomic scope" value="Bacteria"/>
</dbReference>
<dbReference type="RefSeq" id="WP_036184918.1">
    <property type="nucleotide sequence ID" value="NZ_AVDA01000007.1"/>
</dbReference>
<dbReference type="OrthoDB" id="2835997at2"/>